<dbReference type="InterPro" id="IPR030385">
    <property type="entry name" value="G_IRG_dom"/>
</dbReference>
<dbReference type="PANTHER" id="PTHR14143:SF1">
    <property type="entry name" value="IRG-TYPE G DOMAIN-CONTAINING PROTEIN"/>
    <property type="match status" value="1"/>
</dbReference>
<organism evidence="3 4">
    <name type="scientific">Plectus sambesii</name>
    <dbReference type="NCBI Taxonomy" id="2011161"/>
    <lineage>
        <taxon>Eukaryota</taxon>
        <taxon>Metazoa</taxon>
        <taxon>Ecdysozoa</taxon>
        <taxon>Nematoda</taxon>
        <taxon>Chromadorea</taxon>
        <taxon>Plectida</taxon>
        <taxon>Plectina</taxon>
        <taxon>Plectoidea</taxon>
        <taxon>Plectidae</taxon>
        <taxon>Plectus</taxon>
    </lineage>
</organism>
<accession>A0A914X2V9</accession>
<comment type="similarity">
    <text evidence="1">Belongs to the TRAFAC class dynamin-like GTPase superfamily. IRG family.</text>
</comment>
<feature type="domain" description="IRG-type G" evidence="2">
    <location>
        <begin position="25"/>
        <end position="219"/>
    </location>
</feature>
<evidence type="ECO:0000259" key="2">
    <source>
        <dbReference type="PROSITE" id="PS51716"/>
    </source>
</evidence>
<sequence length="233" mass="26346">MGNSTSGNPHDRPTVRHDLSLDGAISFSVAVCGQMKAGKSRFINAIRGIADKNAADYAPVGNYDATTDVKKYAFRDSNLSHIWLYDVPGSGRVSIYSEDYFKANKLVAFDCVLIFIEGRIREEDIQLAKIARDKGIPFKFILSKCDERIKRHQTDHAVDQGTAKKEFSKNTTAVTRKQLYEKGDLAMSQTDVFLISSEVIENPEEYRDYRIDEDYLLRYITTQVPLDVQRTAS</sequence>
<evidence type="ECO:0000256" key="1">
    <source>
        <dbReference type="ARBA" id="ARBA00005429"/>
    </source>
</evidence>
<dbReference type="Gene3D" id="3.40.50.300">
    <property type="entry name" value="P-loop containing nucleotide triphosphate hydrolases"/>
    <property type="match status" value="1"/>
</dbReference>
<dbReference type="InterPro" id="IPR007743">
    <property type="entry name" value="Immunity-related_GTPase-like"/>
</dbReference>
<proteinExistence type="inferred from homology"/>
<name>A0A914X2V9_9BILA</name>
<dbReference type="GO" id="GO:0016020">
    <property type="term" value="C:membrane"/>
    <property type="evidence" value="ECO:0007669"/>
    <property type="project" value="InterPro"/>
</dbReference>
<dbReference type="PANTHER" id="PTHR14143">
    <property type="entry name" value="INTERFERON-INDUCIBLE GTPASE FAMILY MEMBER"/>
    <property type="match status" value="1"/>
</dbReference>
<dbReference type="Pfam" id="PF05049">
    <property type="entry name" value="IIGP"/>
    <property type="match status" value="1"/>
</dbReference>
<reference evidence="4" key="1">
    <citation type="submission" date="2022-11" db="UniProtKB">
        <authorList>
            <consortium name="WormBaseParasite"/>
        </authorList>
    </citation>
    <scope>IDENTIFICATION</scope>
</reference>
<dbReference type="InterPro" id="IPR027417">
    <property type="entry name" value="P-loop_NTPase"/>
</dbReference>
<dbReference type="WBParaSite" id="PSAMB.scaffold6428size9507.g28540.t1">
    <property type="protein sequence ID" value="PSAMB.scaffold6428size9507.g28540.t1"/>
    <property type="gene ID" value="PSAMB.scaffold6428size9507.g28540"/>
</dbReference>
<dbReference type="GO" id="GO:0005525">
    <property type="term" value="F:GTP binding"/>
    <property type="evidence" value="ECO:0007669"/>
    <property type="project" value="InterPro"/>
</dbReference>
<evidence type="ECO:0000313" key="3">
    <source>
        <dbReference type="Proteomes" id="UP000887566"/>
    </source>
</evidence>
<protein>
    <submittedName>
        <fullName evidence="4">IRG-type G domain-containing protein</fullName>
    </submittedName>
</protein>
<dbReference type="AlphaFoldDB" id="A0A914X2V9"/>
<dbReference type="SUPFAM" id="SSF52540">
    <property type="entry name" value="P-loop containing nucleoside triphosphate hydrolases"/>
    <property type="match status" value="1"/>
</dbReference>
<keyword evidence="3" id="KW-1185">Reference proteome</keyword>
<dbReference type="Proteomes" id="UP000887566">
    <property type="component" value="Unplaced"/>
</dbReference>
<evidence type="ECO:0000313" key="4">
    <source>
        <dbReference type="WBParaSite" id="PSAMB.scaffold6428size9507.g28540.t1"/>
    </source>
</evidence>
<dbReference type="PROSITE" id="PS51716">
    <property type="entry name" value="G_IRG"/>
    <property type="match status" value="1"/>
</dbReference>